<dbReference type="AlphaFoldDB" id="A0AAN5DIM1"/>
<keyword evidence="2" id="KW-1185">Reference proteome</keyword>
<organism evidence="1 2">
    <name type="scientific">Pristionchus mayeri</name>
    <dbReference type="NCBI Taxonomy" id="1317129"/>
    <lineage>
        <taxon>Eukaryota</taxon>
        <taxon>Metazoa</taxon>
        <taxon>Ecdysozoa</taxon>
        <taxon>Nematoda</taxon>
        <taxon>Chromadorea</taxon>
        <taxon>Rhabditida</taxon>
        <taxon>Rhabditina</taxon>
        <taxon>Diplogasteromorpha</taxon>
        <taxon>Diplogasteroidea</taxon>
        <taxon>Neodiplogasteridae</taxon>
        <taxon>Pristionchus</taxon>
    </lineage>
</organism>
<dbReference type="EMBL" id="BTRK01000006">
    <property type="protein sequence ID" value="GMR62844.1"/>
    <property type="molecule type" value="Genomic_DNA"/>
</dbReference>
<reference evidence="2" key="1">
    <citation type="submission" date="2022-10" db="EMBL/GenBank/DDBJ databases">
        <title>Genome assembly of Pristionchus species.</title>
        <authorList>
            <person name="Yoshida K."/>
            <person name="Sommer R.J."/>
        </authorList>
    </citation>
    <scope>NUCLEOTIDE SEQUENCE [LARGE SCALE GENOMIC DNA]</scope>
    <source>
        <strain evidence="2">RS5460</strain>
    </source>
</reference>
<gene>
    <name evidence="1" type="ORF">PMAYCL1PPCAC_33039</name>
</gene>
<proteinExistence type="predicted"/>
<comment type="caution">
    <text evidence="1">The sequence shown here is derived from an EMBL/GenBank/DDBJ whole genome shotgun (WGS) entry which is preliminary data.</text>
</comment>
<evidence type="ECO:0008006" key="3">
    <source>
        <dbReference type="Google" id="ProtNLM"/>
    </source>
</evidence>
<accession>A0AAN5DIM1</accession>
<name>A0AAN5DIM1_9BILA</name>
<sequence length="343" mass="39360">METESLSLFELLPSELAWKIIDFVPEAVFNLRLTSRMLHARVNEYAHLRVSTHILEELSIYKTRDAYKREDLVAISMFTPVALSNIFEIHLKLRLLTCGRNKIERRCVKMDNKHMNVYLLKLTEPIAAETIVHLRGCFGETIGKTTLLNCNDRTILSTVPKLIKGKTFSKLDFAAVDLHSDAVDFIKRAITEHQVDHFSLGVSTAPNPVRLLLDLSTLVRSLFIHQCQIVNKPRSFATECLLGLECVDWAPTILEMFQNGKMDKLLIDNLHYHGYLQRASLDILAERLPKLTKNIWFTSTSHYYGSGQSYYQNGYYIQADSATANGRFLRVRHTTRMHESSEL</sequence>
<protein>
    <recommendedName>
        <fullName evidence="3">F-box domain-containing protein</fullName>
    </recommendedName>
</protein>
<evidence type="ECO:0000313" key="2">
    <source>
        <dbReference type="Proteomes" id="UP001328107"/>
    </source>
</evidence>
<dbReference type="Proteomes" id="UP001328107">
    <property type="component" value="Unassembled WGS sequence"/>
</dbReference>
<evidence type="ECO:0000313" key="1">
    <source>
        <dbReference type="EMBL" id="GMR62844.1"/>
    </source>
</evidence>